<evidence type="ECO:0000313" key="1">
    <source>
        <dbReference type="EMBL" id="EGV50551.1"/>
    </source>
</evidence>
<name>G2DFR5_9GAMM</name>
<comment type="caution">
    <text evidence="1">The sequence shown here is derived from an EMBL/GenBank/DDBJ whole genome shotgun (WGS) entry which is preliminary data.</text>
</comment>
<dbReference type="AlphaFoldDB" id="G2DFR5"/>
<accession>G2DFR5</accession>
<sequence length="143" mass="15560">MSHRRPNSAPVCAARYKDIHCFSMRCKKSRPSLPTACRVFIPLASAVRIAPHFPTTPEASMKFNPCQGGNNCTQDGTHCQGCGRSHEEIAATGQLVDTLLEFANKMEYENVDEFLMAVAQKAAGKHRMMQMNASGIGGISISS</sequence>
<keyword evidence="2" id="KW-1185">Reference proteome</keyword>
<proteinExistence type="predicted"/>
<dbReference type="Proteomes" id="UP000004491">
    <property type="component" value="Unassembled WGS sequence"/>
</dbReference>
<evidence type="ECO:0008006" key="3">
    <source>
        <dbReference type="Google" id="ProtNLM"/>
    </source>
</evidence>
<organism evidence="1 2">
    <name type="scientific">endosymbiont of Riftia pachyptila</name>
    <name type="common">vent Ph05</name>
    <dbReference type="NCBI Taxonomy" id="1048808"/>
    <lineage>
        <taxon>Bacteria</taxon>
        <taxon>Pseudomonadati</taxon>
        <taxon>Pseudomonadota</taxon>
        <taxon>Gammaproteobacteria</taxon>
        <taxon>sulfur-oxidizing symbionts</taxon>
    </lineage>
</organism>
<dbReference type="EMBL" id="AFOC01000076">
    <property type="protein sequence ID" value="EGV50551.1"/>
    <property type="molecule type" value="Genomic_DNA"/>
</dbReference>
<gene>
    <name evidence="1" type="ORF">Rifp1Sym_cw00190</name>
</gene>
<protein>
    <recommendedName>
        <fullName evidence="3">DUF1289 domain-containing protein</fullName>
    </recommendedName>
</protein>
<reference evidence="1" key="1">
    <citation type="journal article" date="2011" name="ISME J.">
        <title>The endosymbionts of the deep-sea tubeworms Riftia pachyptila and Tevnia jerichonana share an identical physiology as revealed by proteogenomic analyses.</title>
        <authorList>
            <person name="Gardebrecht A."/>
            <person name="Markert S."/>
            <person name="Felbeck H."/>
            <person name="Thuermer A."/>
            <person name="Albrecht D."/>
            <person name="Wollherr A."/>
            <person name="Kabisch J."/>
            <person name="Lehmann R."/>
            <person name="Daniel R."/>
            <person name="Liesegang H."/>
            <person name="Hecker M."/>
            <person name="Sievert S.M."/>
            <person name="Schweder T."/>
        </authorList>
    </citation>
    <scope>NUCLEOTIDE SEQUENCE [LARGE SCALE GENOMIC DNA]</scope>
</reference>
<evidence type="ECO:0000313" key="2">
    <source>
        <dbReference type="Proteomes" id="UP000004491"/>
    </source>
</evidence>